<keyword evidence="3" id="KW-1185">Reference proteome</keyword>
<dbReference type="Gene3D" id="3.10.450.50">
    <property type="match status" value="1"/>
</dbReference>
<gene>
    <name evidence="2" type="ORF">GCM10011410_29530</name>
</gene>
<evidence type="ECO:0000313" key="2">
    <source>
        <dbReference type="EMBL" id="GGC74352.1"/>
    </source>
</evidence>
<proteinExistence type="predicted"/>
<comment type="caution">
    <text evidence="2">The sequence shown here is derived from an EMBL/GenBank/DDBJ whole genome shotgun (WGS) entry which is preliminary data.</text>
</comment>
<evidence type="ECO:0000313" key="3">
    <source>
        <dbReference type="Proteomes" id="UP000641514"/>
    </source>
</evidence>
<dbReference type="SUPFAM" id="SSF54427">
    <property type="entry name" value="NTF2-like"/>
    <property type="match status" value="1"/>
</dbReference>
<dbReference type="Pfam" id="PF12680">
    <property type="entry name" value="SnoaL_2"/>
    <property type="match status" value="1"/>
</dbReference>
<feature type="domain" description="SnoaL-like" evidence="1">
    <location>
        <begin position="4"/>
        <end position="96"/>
    </location>
</feature>
<reference evidence="2" key="1">
    <citation type="journal article" date="2014" name="Int. J. Syst. Evol. Microbiol.">
        <title>Complete genome sequence of Corynebacterium casei LMG S-19264T (=DSM 44701T), isolated from a smear-ripened cheese.</title>
        <authorList>
            <consortium name="US DOE Joint Genome Institute (JGI-PGF)"/>
            <person name="Walter F."/>
            <person name="Albersmeier A."/>
            <person name="Kalinowski J."/>
            <person name="Ruckert C."/>
        </authorList>
    </citation>
    <scope>NUCLEOTIDE SEQUENCE</scope>
    <source>
        <strain evidence="2">CGMCC 1.15478</strain>
    </source>
</reference>
<dbReference type="InterPro" id="IPR032710">
    <property type="entry name" value="NTF2-like_dom_sf"/>
</dbReference>
<dbReference type="Proteomes" id="UP000641514">
    <property type="component" value="Unassembled WGS sequence"/>
</dbReference>
<accession>A0A916XHR4</accession>
<sequence length="121" mass="13148">MATVLAWHEALNSSEFDTLLDLSSDDIEIITPEQVGQGIAALKEWAASGDESYVPGRIYAHDGVVVVEEKIFHGASEKDVIKGASAFRVVDDQVTSMFRHATIEDALAATGLRESDRVDDQ</sequence>
<dbReference type="AlphaFoldDB" id="A0A916XHR4"/>
<dbReference type="InterPro" id="IPR037401">
    <property type="entry name" value="SnoaL-like"/>
</dbReference>
<reference evidence="2" key="2">
    <citation type="submission" date="2020-09" db="EMBL/GenBank/DDBJ databases">
        <authorList>
            <person name="Sun Q."/>
            <person name="Zhou Y."/>
        </authorList>
    </citation>
    <scope>NUCLEOTIDE SEQUENCE</scope>
    <source>
        <strain evidence="2">CGMCC 1.15478</strain>
    </source>
</reference>
<name>A0A916XHR4_9ACTN</name>
<protein>
    <recommendedName>
        <fullName evidence="1">SnoaL-like domain-containing protein</fullName>
    </recommendedName>
</protein>
<dbReference type="EMBL" id="BMJH01000003">
    <property type="protein sequence ID" value="GGC74352.1"/>
    <property type="molecule type" value="Genomic_DNA"/>
</dbReference>
<evidence type="ECO:0000259" key="1">
    <source>
        <dbReference type="Pfam" id="PF12680"/>
    </source>
</evidence>
<organism evidence="2 3">
    <name type="scientific">Hoyosella rhizosphaerae</name>
    <dbReference type="NCBI Taxonomy" id="1755582"/>
    <lineage>
        <taxon>Bacteria</taxon>
        <taxon>Bacillati</taxon>
        <taxon>Actinomycetota</taxon>
        <taxon>Actinomycetes</taxon>
        <taxon>Mycobacteriales</taxon>
        <taxon>Hoyosellaceae</taxon>
        <taxon>Hoyosella</taxon>
    </lineage>
</organism>